<proteinExistence type="inferred from homology"/>
<dbReference type="InterPro" id="IPR000100">
    <property type="entry name" value="RNase_P"/>
</dbReference>
<keyword evidence="5 7" id="KW-0378">Hydrolase</keyword>
<evidence type="ECO:0000256" key="4">
    <source>
        <dbReference type="ARBA" id="ARBA00022759"/>
    </source>
</evidence>
<dbReference type="Pfam" id="PF00825">
    <property type="entry name" value="Ribonuclease_P"/>
    <property type="match status" value="1"/>
</dbReference>
<dbReference type="InterPro" id="IPR020539">
    <property type="entry name" value="RNase_P_CS"/>
</dbReference>
<gene>
    <name evidence="7 10" type="primary">rnpA</name>
    <name evidence="10" type="ORF">IAD01_03195</name>
</gene>
<comment type="function">
    <text evidence="1 7">RNaseP catalyzes the removal of the 5'-leader sequence from pre-tRNA to produce the mature 5'-terminus. It can also cleave other RNA substrates such as 4.5S RNA. The protein component plays an auxiliary but essential role in vivo by binding to the 5'-leader sequence and broadening the substrate specificity of the ribozyme.</text>
</comment>
<dbReference type="InterPro" id="IPR014721">
    <property type="entry name" value="Ribsml_uS5_D2-typ_fold_subgr"/>
</dbReference>
<dbReference type="Gene3D" id="3.30.230.10">
    <property type="match status" value="1"/>
</dbReference>
<dbReference type="GO" id="GO:0000049">
    <property type="term" value="F:tRNA binding"/>
    <property type="evidence" value="ECO:0007669"/>
    <property type="project" value="UniProtKB-UniRule"/>
</dbReference>
<dbReference type="NCBIfam" id="TIGR00188">
    <property type="entry name" value="rnpA"/>
    <property type="match status" value="1"/>
</dbReference>
<evidence type="ECO:0000313" key="10">
    <source>
        <dbReference type="EMBL" id="HIS24391.1"/>
    </source>
</evidence>
<feature type="region of interest" description="Disordered" evidence="9">
    <location>
        <begin position="113"/>
        <end position="137"/>
    </location>
</feature>
<protein>
    <recommendedName>
        <fullName evidence="7 8">Ribonuclease P protein component</fullName>
        <shortName evidence="7">RNase P protein</shortName>
        <shortName evidence="7">RNaseP protein</shortName>
        <ecNumber evidence="7 8">3.1.26.5</ecNumber>
    </recommendedName>
    <alternativeName>
        <fullName evidence="7">Protein C5</fullName>
    </alternativeName>
</protein>
<dbReference type="GO" id="GO:0001682">
    <property type="term" value="P:tRNA 5'-leader removal"/>
    <property type="evidence" value="ECO:0007669"/>
    <property type="project" value="UniProtKB-UniRule"/>
</dbReference>
<dbReference type="InterPro" id="IPR020568">
    <property type="entry name" value="Ribosomal_Su5_D2-typ_SF"/>
</dbReference>
<dbReference type="GO" id="GO:0004526">
    <property type="term" value="F:ribonuclease P activity"/>
    <property type="evidence" value="ECO:0007669"/>
    <property type="project" value="UniProtKB-UniRule"/>
</dbReference>
<comment type="caution">
    <text evidence="10">The sequence shown here is derived from an EMBL/GenBank/DDBJ whole genome shotgun (WGS) entry which is preliminary data.</text>
</comment>
<evidence type="ECO:0000256" key="9">
    <source>
        <dbReference type="SAM" id="MobiDB-lite"/>
    </source>
</evidence>
<dbReference type="GO" id="GO:0042781">
    <property type="term" value="F:3'-tRNA processing endoribonuclease activity"/>
    <property type="evidence" value="ECO:0007669"/>
    <property type="project" value="TreeGrafter"/>
</dbReference>
<evidence type="ECO:0000256" key="8">
    <source>
        <dbReference type="NCBIfam" id="TIGR00188"/>
    </source>
</evidence>
<sequence length="137" mass="15257">MSRTEQTYKTLALKDNKVFSRLYSKGKFAASREVVIYYLPNKLGYTRFGITAGKKLGSAVKRNRAKRIIRSAYRSCEALFPKSLDMVAVAREGIAGKKSGDIERAMRHMSARMHAAAKKSVQNKKITKPQGGGEQKA</sequence>
<dbReference type="SUPFAM" id="SSF54211">
    <property type="entry name" value="Ribosomal protein S5 domain 2-like"/>
    <property type="match status" value="1"/>
</dbReference>
<name>A0A9D1JHJ4_9FIRM</name>
<dbReference type="AlphaFoldDB" id="A0A9D1JHJ4"/>
<reference evidence="10" key="2">
    <citation type="journal article" date="2021" name="PeerJ">
        <title>Extensive microbial diversity within the chicken gut microbiome revealed by metagenomics and culture.</title>
        <authorList>
            <person name="Gilroy R."/>
            <person name="Ravi A."/>
            <person name="Getino M."/>
            <person name="Pursley I."/>
            <person name="Horton D.L."/>
            <person name="Alikhan N.F."/>
            <person name="Baker D."/>
            <person name="Gharbi K."/>
            <person name="Hall N."/>
            <person name="Watson M."/>
            <person name="Adriaenssens E.M."/>
            <person name="Foster-Nyarko E."/>
            <person name="Jarju S."/>
            <person name="Secka A."/>
            <person name="Antonio M."/>
            <person name="Oren A."/>
            <person name="Chaudhuri R.R."/>
            <person name="La Ragione R."/>
            <person name="Hildebrand F."/>
            <person name="Pallen M.J."/>
        </authorList>
    </citation>
    <scope>NUCLEOTIDE SEQUENCE</scope>
    <source>
        <strain evidence="10">CHK157-1446</strain>
    </source>
</reference>
<dbReference type="PROSITE" id="PS00648">
    <property type="entry name" value="RIBONUCLEASE_P"/>
    <property type="match status" value="1"/>
</dbReference>
<dbReference type="GO" id="GO:0030677">
    <property type="term" value="C:ribonuclease P complex"/>
    <property type="evidence" value="ECO:0007669"/>
    <property type="project" value="TreeGrafter"/>
</dbReference>
<keyword evidence="3 7" id="KW-0540">Nuclease</keyword>
<reference evidence="10" key="1">
    <citation type="submission" date="2020-10" db="EMBL/GenBank/DDBJ databases">
        <authorList>
            <person name="Gilroy R."/>
        </authorList>
    </citation>
    <scope>NUCLEOTIDE SEQUENCE</scope>
    <source>
        <strain evidence="10">CHK157-1446</strain>
    </source>
</reference>
<comment type="catalytic activity">
    <reaction evidence="7">
        <text>Endonucleolytic cleavage of RNA, removing 5'-extranucleotides from tRNA precursor.</text>
        <dbReference type="EC" id="3.1.26.5"/>
    </reaction>
</comment>
<evidence type="ECO:0000256" key="1">
    <source>
        <dbReference type="ARBA" id="ARBA00002663"/>
    </source>
</evidence>
<organism evidence="10 11">
    <name type="scientific">Candidatus Faeciplasma gallinarum</name>
    <dbReference type="NCBI Taxonomy" id="2840799"/>
    <lineage>
        <taxon>Bacteria</taxon>
        <taxon>Bacillati</taxon>
        <taxon>Bacillota</taxon>
        <taxon>Clostridia</taxon>
        <taxon>Eubacteriales</taxon>
        <taxon>Oscillospiraceae</taxon>
        <taxon>Oscillospiraceae incertae sedis</taxon>
        <taxon>Candidatus Faeciplasma</taxon>
    </lineage>
</organism>
<evidence type="ECO:0000256" key="5">
    <source>
        <dbReference type="ARBA" id="ARBA00022801"/>
    </source>
</evidence>
<keyword evidence="4 7" id="KW-0255">Endonuclease</keyword>
<comment type="similarity">
    <text evidence="7">Belongs to the RnpA family.</text>
</comment>
<evidence type="ECO:0000313" key="11">
    <source>
        <dbReference type="Proteomes" id="UP000823982"/>
    </source>
</evidence>
<dbReference type="Proteomes" id="UP000823982">
    <property type="component" value="Unassembled WGS sequence"/>
</dbReference>
<feature type="compositionally biased region" description="Basic residues" evidence="9">
    <location>
        <begin position="113"/>
        <end position="127"/>
    </location>
</feature>
<keyword evidence="2 7" id="KW-0819">tRNA processing</keyword>
<dbReference type="EC" id="3.1.26.5" evidence="7 8"/>
<comment type="subunit">
    <text evidence="7">Consists of a catalytic RNA component (M1 or rnpB) and a protein subunit.</text>
</comment>
<dbReference type="PANTHER" id="PTHR33992">
    <property type="entry name" value="RIBONUCLEASE P PROTEIN COMPONENT"/>
    <property type="match status" value="1"/>
</dbReference>
<accession>A0A9D1JHJ4</accession>
<evidence type="ECO:0000256" key="7">
    <source>
        <dbReference type="HAMAP-Rule" id="MF_00227"/>
    </source>
</evidence>
<dbReference type="EMBL" id="DVIR01000030">
    <property type="protein sequence ID" value="HIS24391.1"/>
    <property type="molecule type" value="Genomic_DNA"/>
</dbReference>
<evidence type="ECO:0000256" key="3">
    <source>
        <dbReference type="ARBA" id="ARBA00022722"/>
    </source>
</evidence>
<keyword evidence="6 7" id="KW-0694">RNA-binding</keyword>
<dbReference type="HAMAP" id="MF_00227">
    <property type="entry name" value="RNase_P"/>
    <property type="match status" value="1"/>
</dbReference>
<dbReference type="PANTHER" id="PTHR33992:SF1">
    <property type="entry name" value="RIBONUCLEASE P PROTEIN COMPONENT"/>
    <property type="match status" value="1"/>
</dbReference>
<evidence type="ECO:0000256" key="6">
    <source>
        <dbReference type="ARBA" id="ARBA00022884"/>
    </source>
</evidence>
<evidence type="ECO:0000256" key="2">
    <source>
        <dbReference type="ARBA" id="ARBA00022694"/>
    </source>
</evidence>